<dbReference type="GO" id="GO:0006269">
    <property type="term" value="P:DNA replication, synthesis of primer"/>
    <property type="evidence" value="ECO:0007669"/>
    <property type="project" value="UniProtKB-KW"/>
</dbReference>
<name>A0AAW0WPP9_CHEQU</name>
<evidence type="ECO:0000256" key="4">
    <source>
        <dbReference type="ARBA" id="ARBA00022478"/>
    </source>
</evidence>
<dbReference type="EMBL" id="JARKIK010000068">
    <property type="protein sequence ID" value="KAK8729280.1"/>
    <property type="molecule type" value="Genomic_DNA"/>
</dbReference>
<dbReference type="Pfam" id="PF01896">
    <property type="entry name" value="DNA_primase_S"/>
    <property type="match status" value="1"/>
</dbReference>
<accession>A0AAW0WPP9</accession>
<comment type="cofactor">
    <cofactor evidence="1">
        <name>Mn(2+)</name>
        <dbReference type="ChEBI" id="CHEBI:29035"/>
    </cofactor>
</comment>
<dbReference type="GO" id="GO:0046872">
    <property type="term" value="F:metal ion binding"/>
    <property type="evidence" value="ECO:0007669"/>
    <property type="project" value="UniProtKB-KW"/>
</dbReference>
<comment type="similarity">
    <text evidence="3 12">Belongs to the eukaryotic-type primase small subunit family.</text>
</comment>
<evidence type="ECO:0000256" key="10">
    <source>
        <dbReference type="ARBA" id="ARBA00022833"/>
    </source>
</evidence>
<evidence type="ECO:0000313" key="14">
    <source>
        <dbReference type="Proteomes" id="UP001445076"/>
    </source>
</evidence>
<dbReference type="NCBIfam" id="TIGR00335">
    <property type="entry name" value="primase_sml"/>
    <property type="match status" value="1"/>
</dbReference>
<feature type="non-terminal residue" evidence="13">
    <location>
        <position position="1"/>
    </location>
</feature>
<dbReference type="EC" id="2.7.7.-" evidence="12"/>
<evidence type="ECO:0000256" key="9">
    <source>
        <dbReference type="ARBA" id="ARBA00022723"/>
    </source>
</evidence>
<dbReference type="SUPFAM" id="SSF56747">
    <property type="entry name" value="Prim-pol domain"/>
    <property type="match status" value="1"/>
</dbReference>
<evidence type="ECO:0000256" key="1">
    <source>
        <dbReference type="ARBA" id="ARBA00001936"/>
    </source>
</evidence>
<dbReference type="Gene3D" id="3.90.920.10">
    <property type="entry name" value="DNA primase, PRIM domain"/>
    <property type="match status" value="1"/>
</dbReference>
<gene>
    <name evidence="13" type="ORF">OTU49_008736</name>
</gene>
<evidence type="ECO:0000256" key="11">
    <source>
        <dbReference type="ARBA" id="ARBA00023163"/>
    </source>
</evidence>
<evidence type="ECO:0000256" key="8">
    <source>
        <dbReference type="ARBA" id="ARBA00022705"/>
    </source>
</evidence>
<keyword evidence="4 12" id="KW-0240">DNA-directed RNA polymerase</keyword>
<proteinExistence type="inferred from homology"/>
<protein>
    <recommendedName>
        <fullName evidence="12">DNA primase</fullName>
        <ecNumber evidence="12">2.7.7.-</ecNumber>
    </recommendedName>
</protein>
<keyword evidence="9" id="KW-0479">Metal-binding</keyword>
<dbReference type="FunFam" id="3.90.920.10:FF:000001">
    <property type="entry name" value="DNA primase"/>
    <property type="match status" value="1"/>
</dbReference>
<keyword evidence="7" id="KW-0548">Nucleotidyltransferase</keyword>
<dbReference type="InterPro" id="IPR002755">
    <property type="entry name" value="DNA_primase_S"/>
</dbReference>
<dbReference type="GO" id="GO:0006270">
    <property type="term" value="P:DNA replication initiation"/>
    <property type="evidence" value="ECO:0007669"/>
    <property type="project" value="UniProtKB-ARBA"/>
</dbReference>
<comment type="cofactor">
    <cofactor evidence="2">
        <name>Mg(2+)</name>
        <dbReference type="ChEBI" id="CHEBI:18420"/>
    </cofactor>
</comment>
<comment type="caution">
    <text evidence="13">The sequence shown here is derived from an EMBL/GenBank/DDBJ whole genome shotgun (WGS) entry which is preliminary data.</text>
</comment>
<keyword evidence="5 12" id="KW-0639">Primosome</keyword>
<dbReference type="Proteomes" id="UP001445076">
    <property type="component" value="Unassembled WGS sequence"/>
</dbReference>
<evidence type="ECO:0000256" key="5">
    <source>
        <dbReference type="ARBA" id="ARBA00022515"/>
    </source>
</evidence>
<dbReference type="GO" id="GO:0003899">
    <property type="term" value="F:DNA-directed RNA polymerase activity"/>
    <property type="evidence" value="ECO:0007669"/>
    <property type="project" value="InterPro"/>
</dbReference>
<evidence type="ECO:0000256" key="12">
    <source>
        <dbReference type="RuleBase" id="RU003514"/>
    </source>
</evidence>
<dbReference type="InterPro" id="IPR014052">
    <property type="entry name" value="DNA_primase_ssu_euk/arc"/>
</dbReference>
<sequence>KLFVNKMPSQEFNAELLPDLLPVYYKRLFPYSQYYKWLSYGLVPFNYFQKREFSFTLADDIYIRYQSFKDEEDMEKEIKKHCPYKIDIGAVYSSRPKDHRAVAIFTPQEKELVFDIDMTDYDEVRTCCSGAAICRKCWKFMTIAVKILESALRQDFGYQHILWVYSGRRGIHCWVCDEKARVLSQSARSALAEYLQLLRGGDSQAKKVNIPQKIHPSLKRAEEIAKKYFHDLILDDQDLLGTPELWDKILALIPDQTLRDSLGKAMPKCSSSRQRWTTIQTEITKAINKADHKKGLRPHLLTEIILQLVYPRLDIHVTKGLNHLLKSPFCIHPKTGCVCVCFDPQKVEQFNPLAVPNLSQLVEEINSFDAGKTDEERGAIAEYKKTSMKESVLLFESFLAAIAKENSVRRQRSEMYLDF</sequence>
<evidence type="ECO:0000256" key="3">
    <source>
        <dbReference type="ARBA" id="ARBA00009762"/>
    </source>
</evidence>
<organism evidence="13 14">
    <name type="scientific">Cherax quadricarinatus</name>
    <name type="common">Australian red claw crayfish</name>
    <dbReference type="NCBI Taxonomy" id="27406"/>
    <lineage>
        <taxon>Eukaryota</taxon>
        <taxon>Metazoa</taxon>
        <taxon>Ecdysozoa</taxon>
        <taxon>Arthropoda</taxon>
        <taxon>Crustacea</taxon>
        <taxon>Multicrustacea</taxon>
        <taxon>Malacostraca</taxon>
        <taxon>Eumalacostraca</taxon>
        <taxon>Eucarida</taxon>
        <taxon>Decapoda</taxon>
        <taxon>Pleocyemata</taxon>
        <taxon>Astacidea</taxon>
        <taxon>Parastacoidea</taxon>
        <taxon>Parastacidae</taxon>
        <taxon>Cherax</taxon>
    </lineage>
</organism>
<keyword evidence="10" id="KW-0862">Zinc</keyword>
<keyword evidence="8 12" id="KW-0235">DNA replication</keyword>
<evidence type="ECO:0000256" key="6">
    <source>
        <dbReference type="ARBA" id="ARBA00022679"/>
    </source>
</evidence>
<dbReference type="AlphaFoldDB" id="A0AAW0WPP9"/>
<dbReference type="PANTHER" id="PTHR10536">
    <property type="entry name" value="DNA PRIMASE SMALL SUBUNIT"/>
    <property type="match status" value="1"/>
</dbReference>
<keyword evidence="14" id="KW-1185">Reference proteome</keyword>
<dbReference type="GO" id="GO:0005658">
    <property type="term" value="C:alpha DNA polymerase:primase complex"/>
    <property type="evidence" value="ECO:0007669"/>
    <property type="project" value="UniProtKB-ARBA"/>
</dbReference>
<evidence type="ECO:0000256" key="7">
    <source>
        <dbReference type="ARBA" id="ARBA00022695"/>
    </source>
</evidence>
<reference evidence="13 14" key="1">
    <citation type="journal article" date="2024" name="BMC Genomics">
        <title>Genome assembly of redclaw crayfish (Cherax quadricarinatus) provides insights into its immune adaptation and hypoxia tolerance.</title>
        <authorList>
            <person name="Liu Z."/>
            <person name="Zheng J."/>
            <person name="Li H."/>
            <person name="Fang K."/>
            <person name="Wang S."/>
            <person name="He J."/>
            <person name="Zhou D."/>
            <person name="Weng S."/>
            <person name="Chi M."/>
            <person name="Gu Z."/>
            <person name="He J."/>
            <person name="Li F."/>
            <person name="Wang M."/>
        </authorList>
    </citation>
    <scope>NUCLEOTIDE SEQUENCE [LARGE SCALE GENOMIC DNA]</scope>
    <source>
        <strain evidence="13">ZL_2023a</strain>
    </source>
</reference>
<evidence type="ECO:0000313" key="13">
    <source>
        <dbReference type="EMBL" id="KAK8729280.1"/>
    </source>
</evidence>
<evidence type="ECO:0000256" key="2">
    <source>
        <dbReference type="ARBA" id="ARBA00001946"/>
    </source>
</evidence>
<dbReference type="CDD" id="cd04860">
    <property type="entry name" value="AE_Prim_S"/>
    <property type="match status" value="1"/>
</dbReference>
<keyword evidence="11" id="KW-0804">Transcription</keyword>
<keyword evidence="6 12" id="KW-0808">Transferase</keyword>